<dbReference type="InterPro" id="IPR000182">
    <property type="entry name" value="GNAT_dom"/>
</dbReference>
<dbReference type="CDD" id="cd04301">
    <property type="entry name" value="NAT_SF"/>
    <property type="match status" value="1"/>
</dbReference>
<dbReference type="Proteomes" id="UP001605261">
    <property type="component" value="Unassembled WGS sequence"/>
</dbReference>
<accession>A0ABW7CZ67</accession>
<protein>
    <submittedName>
        <fullName evidence="4">GNAT family N-acetyltransferase</fullName>
        <ecNumber evidence="4">2.3.-.-</ecNumber>
    </submittedName>
</protein>
<dbReference type="PROSITE" id="PS51186">
    <property type="entry name" value="GNAT"/>
    <property type="match status" value="1"/>
</dbReference>
<evidence type="ECO:0000313" key="4">
    <source>
        <dbReference type="EMBL" id="MFG6110253.1"/>
    </source>
</evidence>
<feature type="domain" description="N-acetyltransferase" evidence="3">
    <location>
        <begin position="2"/>
        <end position="148"/>
    </location>
</feature>
<comment type="caution">
    <text evidence="4">The sequence shown here is derived from an EMBL/GenBank/DDBJ whole genome shotgun (WGS) entry which is preliminary data.</text>
</comment>
<dbReference type="Gene3D" id="3.40.630.30">
    <property type="match status" value="1"/>
</dbReference>
<dbReference type="InterPro" id="IPR050832">
    <property type="entry name" value="Bact_Acetyltransf"/>
</dbReference>
<reference evidence="4 5" key="1">
    <citation type="submission" date="2024-09" db="EMBL/GenBank/DDBJ databases">
        <authorList>
            <consortium name="All-Russian atlas of soil microorganisms"/>
            <consortium name="as a basis for the search for new antimicrobial producers and enzymes with unique properties"/>
            <person name="Sokolova E.A."/>
            <person name="Voronina E.N."/>
        </authorList>
    </citation>
    <scope>NUCLEOTIDE SEQUENCE [LARGE SCALE GENOMIC DNA]</scope>
    <source>
        <strain evidence="4 5">AF-22b-331.1</strain>
    </source>
</reference>
<sequence>MTLLRTFNPTDASACLALFDSNVPRYFGAHERADFSRYLLHSKRESDYLVIERHGRVVACGGLMRVDADTAAFCWGMVDRTLHRQGLGNALAQARVERAHALGVRRLTLSTSQHTRDFYAAHGFGVTGIVPDGHGPGLDAVHMERPMALR</sequence>
<dbReference type="EC" id="2.3.-.-" evidence="4"/>
<dbReference type="SUPFAM" id="SSF55729">
    <property type="entry name" value="Acyl-CoA N-acyltransferases (Nat)"/>
    <property type="match status" value="1"/>
</dbReference>
<evidence type="ECO:0000259" key="3">
    <source>
        <dbReference type="PROSITE" id="PS51186"/>
    </source>
</evidence>
<dbReference type="GO" id="GO:0016746">
    <property type="term" value="F:acyltransferase activity"/>
    <property type="evidence" value="ECO:0007669"/>
    <property type="project" value="UniProtKB-KW"/>
</dbReference>
<proteinExistence type="predicted"/>
<keyword evidence="5" id="KW-1185">Reference proteome</keyword>
<dbReference type="PANTHER" id="PTHR43877">
    <property type="entry name" value="AMINOALKYLPHOSPHONATE N-ACETYLTRANSFERASE-RELATED-RELATED"/>
    <property type="match status" value="1"/>
</dbReference>
<dbReference type="EMBL" id="JBHGCJ010000010">
    <property type="protein sequence ID" value="MFG6110253.1"/>
    <property type="molecule type" value="Genomic_DNA"/>
</dbReference>
<dbReference type="RefSeq" id="WP_394163956.1">
    <property type="nucleotide sequence ID" value="NZ_JBHGCJ010000010.1"/>
</dbReference>
<dbReference type="InterPro" id="IPR016181">
    <property type="entry name" value="Acyl_CoA_acyltransferase"/>
</dbReference>
<keyword evidence="1 4" id="KW-0808">Transferase</keyword>
<keyword evidence="2 4" id="KW-0012">Acyltransferase</keyword>
<dbReference type="Pfam" id="PF00583">
    <property type="entry name" value="Acetyltransf_1"/>
    <property type="match status" value="1"/>
</dbReference>
<name>A0ABW7CZ67_9GAMM</name>
<gene>
    <name evidence="4" type="ORF">ACEU0G_000114</name>
</gene>
<organism evidence="4 5">
    <name type="scientific">Stenotrophomonas nematodicola</name>
    <dbReference type="NCBI Taxonomy" id="2656746"/>
    <lineage>
        <taxon>Bacteria</taxon>
        <taxon>Pseudomonadati</taxon>
        <taxon>Pseudomonadota</taxon>
        <taxon>Gammaproteobacteria</taxon>
        <taxon>Lysobacterales</taxon>
        <taxon>Lysobacteraceae</taxon>
        <taxon>Stenotrophomonas</taxon>
    </lineage>
</organism>
<evidence type="ECO:0000256" key="2">
    <source>
        <dbReference type="ARBA" id="ARBA00023315"/>
    </source>
</evidence>
<evidence type="ECO:0000313" key="5">
    <source>
        <dbReference type="Proteomes" id="UP001605261"/>
    </source>
</evidence>
<evidence type="ECO:0000256" key="1">
    <source>
        <dbReference type="ARBA" id="ARBA00022679"/>
    </source>
</evidence>